<dbReference type="EMBL" id="KQ435922">
    <property type="protein sequence ID" value="KOX68442.1"/>
    <property type="molecule type" value="Genomic_DNA"/>
</dbReference>
<accession>A0A0N0BC36</accession>
<dbReference type="AlphaFoldDB" id="A0A0N0BC36"/>
<name>A0A0N0BC36_9HYME</name>
<proteinExistence type="predicted"/>
<sequence>MLMNSNVNRSVLLKSLEHAFYDGLYCLVGIYCLVILSSQKIKTSVLTTQAAAAAAAASPLLKTPLSTAQQATYAAAATYTAVAARAYSAAAAAAQPVAGYAAVAGYGREYADPYLGHGIGPVAGYGVFGGGIGIEINSRGVDELFSWNNDGNLDLKFIRGTPAAFFVNRRVTQREAQELNRTTHDILIDPCNVKLTSEIFLTADDCNLGDRFANPGERPRGQQELTNYIKKFTKHGQHLQNAFD</sequence>
<protein>
    <submittedName>
        <fullName evidence="1">Uncharacterized protein</fullName>
    </submittedName>
</protein>
<gene>
    <name evidence="1" type="ORF">WN51_03928</name>
</gene>
<evidence type="ECO:0000313" key="1">
    <source>
        <dbReference type="EMBL" id="KOX68442.1"/>
    </source>
</evidence>
<evidence type="ECO:0000313" key="2">
    <source>
        <dbReference type="Proteomes" id="UP000053105"/>
    </source>
</evidence>
<dbReference type="STRING" id="166423.A0A0N0BC36"/>
<organism evidence="1 2">
    <name type="scientific">Melipona quadrifasciata</name>
    <dbReference type="NCBI Taxonomy" id="166423"/>
    <lineage>
        <taxon>Eukaryota</taxon>
        <taxon>Metazoa</taxon>
        <taxon>Ecdysozoa</taxon>
        <taxon>Arthropoda</taxon>
        <taxon>Hexapoda</taxon>
        <taxon>Insecta</taxon>
        <taxon>Pterygota</taxon>
        <taxon>Neoptera</taxon>
        <taxon>Endopterygota</taxon>
        <taxon>Hymenoptera</taxon>
        <taxon>Apocrita</taxon>
        <taxon>Aculeata</taxon>
        <taxon>Apoidea</taxon>
        <taxon>Anthophila</taxon>
        <taxon>Apidae</taxon>
        <taxon>Melipona</taxon>
    </lineage>
</organism>
<reference evidence="1 2" key="1">
    <citation type="submission" date="2015-07" db="EMBL/GenBank/DDBJ databases">
        <title>The genome of Melipona quadrifasciata.</title>
        <authorList>
            <person name="Pan H."/>
            <person name="Kapheim K."/>
        </authorList>
    </citation>
    <scope>NUCLEOTIDE SEQUENCE [LARGE SCALE GENOMIC DNA]</scope>
    <source>
        <strain evidence="1">0111107301</strain>
        <tissue evidence="1">Whole body</tissue>
    </source>
</reference>
<keyword evidence="2" id="KW-1185">Reference proteome</keyword>
<dbReference type="Proteomes" id="UP000053105">
    <property type="component" value="Unassembled WGS sequence"/>
</dbReference>